<evidence type="ECO:0000256" key="6">
    <source>
        <dbReference type="ARBA" id="ARBA00022989"/>
    </source>
</evidence>
<dbReference type="GO" id="GO:0005886">
    <property type="term" value="C:plasma membrane"/>
    <property type="evidence" value="ECO:0007669"/>
    <property type="project" value="UniProtKB-SubCell"/>
</dbReference>
<keyword evidence="6 10" id="KW-1133">Transmembrane helix</keyword>
<dbReference type="GO" id="GO:0000271">
    <property type="term" value="P:polysaccharide biosynthetic process"/>
    <property type="evidence" value="ECO:0007669"/>
    <property type="project" value="UniProtKB-KW"/>
</dbReference>
<evidence type="ECO:0000256" key="10">
    <source>
        <dbReference type="SAM" id="Phobius"/>
    </source>
</evidence>
<dbReference type="GO" id="GO:0016780">
    <property type="term" value="F:phosphotransferase activity, for other substituted phosphate groups"/>
    <property type="evidence" value="ECO:0007669"/>
    <property type="project" value="TreeGrafter"/>
</dbReference>
<dbReference type="PANTHER" id="PTHR30576">
    <property type="entry name" value="COLANIC BIOSYNTHESIS UDP-GLUCOSE LIPID CARRIER TRANSFERASE"/>
    <property type="match status" value="1"/>
</dbReference>
<dbReference type="KEGG" id="plia:E4191_22135"/>
<feature type="region of interest" description="Disordered" evidence="9">
    <location>
        <begin position="1"/>
        <end position="20"/>
    </location>
</feature>
<evidence type="ECO:0000256" key="3">
    <source>
        <dbReference type="ARBA" id="ARBA00022475"/>
    </source>
</evidence>
<proteinExistence type="inferred from homology"/>
<evidence type="ECO:0000256" key="9">
    <source>
        <dbReference type="SAM" id="MobiDB-lite"/>
    </source>
</evidence>
<keyword evidence="7 10" id="KW-0472">Membrane</keyword>
<evidence type="ECO:0000256" key="2">
    <source>
        <dbReference type="ARBA" id="ARBA00006464"/>
    </source>
</evidence>
<evidence type="ECO:0000259" key="11">
    <source>
        <dbReference type="Pfam" id="PF02397"/>
    </source>
</evidence>
<organism evidence="12 13">
    <name type="scientific">Paracoccus liaowanqingii</name>
    <dbReference type="NCBI Taxonomy" id="2560053"/>
    <lineage>
        <taxon>Bacteria</taxon>
        <taxon>Pseudomonadati</taxon>
        <taxon>Pseudomonadota</taxon>
        <taxon>Alphaproteobacteria</taxon>
        <taxon>Rhodobacterales</taxon>
        <taxon>Paracoccaceae</taxon>
        <taxon>Paracoccus</taxon>
    </lineage>
</organism>
<sequence length="256" mass="29296">MQLYFESKPPAGRLSEHPRYSPVSDSHRVWRFGLSNFTEDSYNVAEATLHRGRFSYRNNGKRILDLAMVAIAAPIVLTAILIICGLVRLDGGPAFFGHRRVGRNGKDFYCWKVRTMVVDAEAKLDQYLKDHPELKEEWQRNFKLKHDPRVTRIGNFLRRTSLDELPQFWNVVRGDMSFVGPRPVIRPELDHYGEAAGPCFAVRPGMTGLWQVSGRNVLEYSERVSLDMSYVQDVRLMKDMGILLRTAGAVLKRTGL</sequence>
<keyword evidence="3" id="KW-1003">Cell membrane</keyword>
<dbReference type="PANTHER" id="PTHR30576:SF4">
    <property type="entry name" value="UNDECAPRENYL-PHOSPHATE GALACTOSE PHOSPHOTRANSFERASE"/>
    <property type="match status" value="1"/>
</dbReference>
<dbReference type="InterPro" id="IPR003362">
    <property type="entry name" value="Bact_transf"/>
</dbReference>
<keyword evidence="12" id="KW-0614">Plasmid</keyword>
<evidence type="ECO:0000256" key="4">
    <source>
        <dbReference type="ARBA" id="ARBA00022679"/>
    </source>
</evidence>
<dbReference type="AlphaFoldDB" id="A0A4Y5SVH4"/>
<evidence type="ECO:0000313" key="12">
    <source>
        <dbReference type="EMBL" id="QDA36786.1"/>
    </source>
</evidence>
<keyword evidence="8" id="KW-0270">Exopolysaccharide synthesis</keyword>
<accession>A0A4Y5SVH4</accession>
<dbReference type="RefSeq" id="WP_139616479.1">
    <property type="nucleotide sequence ID" value="NZ_CP040765.1"/>
</dbReference>
<name>A0A4Y5SVH4_9RHOB</name>
<feature type="domain" description="Bacterial sugar transferase" evidence="11">
    <location>
        <begin position="61"/>
        <end position="252"/>
    </location>
</feature>
<evidence type="ECO:0000256" key="7">
    <source>
        <dbReference type="ARBA" id="ARBA00023136"/>
    </source>
</evidence>
<geneLocation type="plasmid" evidence="12 13">
    <name>unnamed1</name>
</geneLocation>
<dbReference type="EMBL" id="CP040765">
    <property type="protein sequence ID" value="QDA36786.1"/>
    <property type="molecule type" value="Genomic_DNA"/>
</dbReference>
<comment type="similarity">
    <text evidence="2">Belongs to the bacterial sugar transferase family.</text>
</comment>
<protein>
    <submittedName>
        <fullName evidence="12">Sugar transferase</fullName>
    </submittedName>
</protein>
<keyword evidence="5 10" id="KW-0812">Transmembrane</keyword>
<comment type="subcellular location">
    <subcellularLocation>
        <location evidence="1">Cell membrane</location>
    </subcellularLocation>
</comment>
<dbReference type="Proteomes" id="UP000296374">
    <property type="component" value="Plasmid unnamed1"/>
</dbReference>
<keyword evidence="4 12" id="KW-0808">Transferase</keyword>
<feature type="transmembrane region" description="Helical" evidence="10">
    <location>
        <begin position="63"/>
        <end position="89"/>
    </location>
</feature>
<evidence type="ECO:0000256" key="1">
    <source>
        <dbReference type="ARBA" id="ARBA00004236"/>
    </source>
</evidence>
<evidence type="ECO:0000256" key="5">
    <source>
        <dbReference type="ARBA" id="ARBA00022692"/>
    </source>
</evidence>
<reference evidence="13" key="1">
    <citation type="submission" date="2019-05" db="EMBL/GenBank/DDBJ databases">
        <title>Tamlana fucoidanivorans sp. nov., isolated from the surface of algae collected from Fujian province in China.</title>
        <authorList>
            <person name="Li J."/>
        </authorList>
    </citation>
    <scope>NUCLEOTIDE SEQUENCE [LARGE SCALE GENOMIC DNA]</scope>
    <source>
        <strain evidence="13">2251</strain>
        <plasmid evidence="13">unnamed1</plasmid>
    </source>
</reference>
<evidence type="ECO:0000313" key="13">
    <source>
        <dbReference type="Proteomes" id="UP000296374"/>
    </source>
</evidence>
<gene>
    <name evidence="12" type="ORF">E4191_22135</name>
</gene>
<evidence type="ECO:0000256" key="8">
    <source>
        <dbReference type="ARBA" id="ARBA00023169"/>
    </source>
</evidence>
<dbReference type="Pfam" id="PF02397">
    <property type="entry name" value="Bac_transf"/>
    <property type="match status" value="1"/>
</dbReference>